<accession>A0A0V0J1N9</accession>
<proteinExistence type="predicted"/>
<feature type="compositionally biased region" description="Basic and acidic residues" evidence="1">
    <location>
        <begin position="40"/>
        <end position="52"/>
    </location>
</feature>
<name>A0A0V0J1N9_SCHSO</name>
<feature type="compositionally biased region" description="Basic and acidic residues" evidence="1">
    <location>
        <begin position="69"/>
        <end position="79"/>
    </location>
</feature>
<protein>
    <submittedName>
        <fullName evidence="2">Uncharacterized protein</fullName>
    </submittedName>
</protein>
<feature type="compositionally biased region" description="Basic residues" evidence="1">
    <location>
        <begin position="59"/>
        <end position="68"/>
    </location>
</feature>
<dbReference type="EMBL" id="GEEE01003619">
    <property type="protein sequence ID" value="JAP59606.1"/>
    <property type="molecule type" value="Transcribed_RNA"/>
</dbReference>
<evidence type="ECO:0000256" key="1">
    <source>
        <dbReference type="SAM" id="MobiDB-lite"/>
    </source>
</evidence>
<reference evidence="2" key="1">
    <citation type="submission" date="2016-01" db="EMBL/GenBank/DDBJ databases">
        <title>Reference transcriptome for the parasite Schistocephalus solidus: insights into the molecular evolution of parasitism.</title>
        <authorList>
            <person name="Hebert F.O."/>
            <person name="Grambauer S."/>
            <person name="Barber I."/>
            <person name="Landry C.R."/>
            <person name="Aubin-Horth N."/>
        </authorList>
    </citation>
    <scope>NUCLEOTIDE SEQUENCE</scope>
</reference>
<feature type="compositionally biased region" description="Basic and acidic residues" evidence="1">
    <location>
        <begin position="167"/>
        <end position="177"/>
    </location>
</feature>
<organism evidence="2">
    <name type="scientific">Schistocephalus solidus</name>
    <name type="common">Tapeworm</name>
    <dbReference type="NCBI Taxonomy" id="70667"/>
    <lineage>
        <taxon>Eukaryota</taxon>
        <taxon>Metazoa</taxon>
        <taxon>Spiralia</taxon>
        <taxon>Lophotrochozoa</taxon>
        <taxon>Platyhelminthes</taxon>
        <taxon>Cestoda</taxon>
        <taxon>Eucestoda</taxon>
        <taxon>Diphyllobothriidea</taxon>
        <taxon>Diphyllobothriidae</taxon>
        <taxon>Schistocephalus</taxon>
    </lineage>
</organism>
<sequence length="274" mass="31356">MMTRARSIKNTVAGELEKSEQQLELKKSEDDAPVALSFREQARQRSKTEEATRASVQALKKRAKQARRAKIESKTRDAEPLEDAMQLPEPLLEPTEDDSSGIKKRKSRDCDEFHLADTFDFRQYLPKEMLTEDKEEENEQGGSDDDADFEEEELSRAIMEGYIDSDEGYHGSDEQRPVRKSKKARVDKVKSTVNSQEPKPVNRRGGRRVRKKYSAVPRVVILDRTGTEAVRSRTDAFVTERLFSSNASGPFIRRMNATTLEALSAKRRTPFRKK</sequence>
<feature type="region of interest" description="Disordered" evidence="1">
    <location>
        <begin position="1"/>
        <end position="109"/>
    </location>
</feature>
<feature type="compositionally biased region" description="Basic residues" evidence="1">
    <location>
        <begin position="201"/>
        <end position="210"/>
    </location>
</feature>
<feature type="region of interest" description="Disordered" evidence="1">
    <location>
        <begin position="124"/>
        <end position="210"/>
    </location>
</feature>
<feature type="compositionally biased region" description="Acidic residues" evidence="1">
    <location>
        <begin position="133"/>
        <end position="153"/>
    </location>
</feature>
<feature type="compositionally biased region" description="Basic and acidic residues" evidence="1">
    <location>
        <begin position="15"/>
        <end position="30"/>
    </location>
</feature>
<dbReference type="AlphaFoldDB" id="A0A0V0J1N9"/>
<evidence type="ECO:0000313" key="2">
    <source>
        <dbReference type="EMBL" id="JAP59606.1"/>
    </source>
</evidence>
<gene>
    <name evidence="2" type="ORF">TR82713</name>
</gene>